<reference evidence="2" key="1">
    <citation type="journal article" date="2025" name="Aquaculture">
        <title>Assessment of the bioflocculant production and safety properties of Metabacillus hrfriensis sp. nov. based on phenotypic and whole-genome sequencing analysis.</title>
        <authorList>
            <person name="Zhang R."/>
            <person name="Zhao Z."/>
            <person name="Luo L."/>
            <person name="Wang S."/>
            <person name="Guo K."/>
            <person name="Xu W."/>
        </authorList>
    </citation>
    <scope>NUCLEOTIDE SEQUENCE [LARGE SCALE GENOMIC DNA]</scope>
    <source>
        <strain evidence="2">CT-WN-B3</strain>
    </source>
</reference>
<dbReference type="EMBL" id="CP126116">
    <property type="protein sequence ID" value="WHZ60036.1"/>
    <property type="molecule type" value="Genomic_DNA"/>
</dbReference>
<evidence type="ECO:0000313" key="1">
    <source>
        <dbReference type="EMBL" id="WHZ60036.1"/>
    </source>
</evidence>
<gene>
    <name evidence="1" type="ORF">QLQ22_12185</name>
</gene>
<accession>A0ACD4RHP6</accession>
<keyword evidence="2" id="KW-1185">Reference proteome</keyword>
<proteinExistence type="predicted"/>
<organism evidence="1 2">
    <name type="scientific">Metabacillus hrfriensis</name>
    <dbReference type="NCBI Taxonomy" id="3048891"/>
    <lineage>
        <taxon>Bacteria</taxon>
        <taxon>Bacillati</taxon>
        <taxon>Bacillota</taxon>
        <taxon>Bacilli</taxon>
        <taxon>Bacillales</taxon>
        <taxon>Bacillaceae</taxon>
        <taxon>Metabacillus</taxon>
    </lineage>
</organism>
<sequence>MKVIKNITPHQVSVSAESFTATLFAWAGYDVSAQYGANQPEYDLIVAQGEKMVKISVKGSQDGGWGLTQSFLSNGDYHGAIDEWYLKHSKRTIFSLVQFLDCDFDKGIMPRVYLASPYEIAVQMKQMRNGYGNTS</sequence>
<protein>
    <submittedName>
        <fullName evidence="1">Uncharacterized protein</fullName>
    </submittedName>
</protein>
<name>A0ACD4RHP6_9BACI</name>
<dbReference type="Proteomes" id="UP001226091">
    <property type="component" value="Chromosome"/>
</dbReference>
<evidence type="ECO:0000313" key="2">
    <source>
        <dbReference type="Proteomes" id="UP001226091"/>
    </source>
</evidence>